<gene>
    <name evidence="9" type="ORF">UFOPK3674_00021</name>
</gene>
<name>A0A6J7H1D9_9ZZZZ</name>
<dbReference type="PROSITE" id="PS01058">
    <property type="entry name" value="SAICAR_SYNTHETASE_2"/>
    <property type="match status" value="1"/>
</dbReference>
<dbReference type="InterPro" id="IPR001636">
    <property type="entry name" value="SAICAR_synth"/>
</dbReference>
<evidence type="ECO:0000256" key="4">
    <source>
        <dbReference type="ARBA" id="ARBA00022598"/>
    </source>
</evidence>
<dbReference type="Gene3D" id="3.30.470.20">
    <property type="entry name" value="ATP-grasp fold, B domain"/>
    <property type="match status" value="1"/>
</dbReference>
<evidence type="ECO:0000256" key="2">
    <source>
        <dbReference type="ARBA" id="ARBA00010190"/>
    </source>
</evidence>
<reference evidence="9" key="1">
    <citation type="submission" date="2020-05" db="EMBL/GenBank/DDBJ databases">
        <authorList>
            <person name="Chiriac C."/>
            <person name="Salcher M."/>
            <person name="Ghai R."/>
            <person name="Kavagutti S V."/>
        </authorList>
    </citation>
    <scope>NUCLEOTIDE SEQUENCE</scope>
</reference>
<evidence type="ECO:0000256" key="5">
    <source>
        <dbReference type="ARBA" id="ARBA00022741"/>
    </source>
</evidence>
<dbReference type="PROSITE" id="PS01057">
    <property type="entry name" value="SAICAR_SYNTHETASE_1"/>
    <property type="match status" value="1"/>
</dbReference>
<keyword evidence="4" id="KW-0436">Ligase</keyword>
<dbReference type="InterPro" id="IPR028923">
    <property type="entry name" value="SAICAR_synt/ADE2_N"/>
</dbReference>
<dbReference type="GO" id="GO:0006189">
    <property type="term" value="P:'de novo' IMP biosynthetic process"/>
    <property type="evidence" value="ECO:0007669"/>
    <property type="project" value="UniProtKB-UniPathway"/>
</dbReference>
<dbReference type="HAMAP" id="MF_00137">
    <property type="entry name" value="SAICAR_synth"/>
    <property type="match status" value="1"/>
</dbReference>
<comment type="pathway">
    <text evidence="1">Purine metabolism; IMP biosynthesis via de novo pathway; 5-amino-1-(5-phospho-D-ribosyl)imidazole-4-carboxamide from 5-amino-1-(5-phospho-D-ribosyl)imidazole-4-carboxylate: step 1/2.</text>
</comment>
<dbReference type="Gene3D" id="3.30.200.20">
    <property type="entry name" value="Phosphorylase Kinase, domain 1"/>
    <property type="match status" value="1"/>
</dbReference>
<dbReference type="EC" id="6.3.2.6" evidence="3"/>
<keyword evidence="6" id="KW-0658">Purine biosynthesis</keyword>
<protein>
    <recommendedName>
        <fullName evidence="3">phosphoribosylaminoimidazolesuccinocarboxamide synthase</fullName>
        <ecNumber evidence="3">6.3.2.6</ecNumber>
    </recommendedName>
</protein>
<dbReference type="NCBIfam" id="TIGR00081">
    <property type="entry name" value="purC"/>
    <property type="match status" value="1"/>
</dbReference>
<evidence type="ECO:0000256" key="6">
    <source>
        <dbReference type="ARBA" id="ARBA00022755"/>
    </source>
</evidence>
<dbReference type="UniPathway" id="UPA00074">
    <property type="reaction ID" value="UER00131"/>
</dbReference>
<proteinExistence type="inferred from homology"/>
<keyword evidence="5" id="KW-0547">Nucleotide-binding</keyword>
<dbReference type="GO" id="GO:0005524">
    <property type="term" value="F:ATP binding"/>
    <property type="evidence" value="ECO:0007669"/>
    <property type="project" value="UniProtKB-KW"/>
</dbReference>
<sequence length="277" mass="30240">MYDLGDRLLMVASDRISTYDAVHPTPITDKGKVLTGLSVFWFDRLGAIVPNHLISFTDGVPEEARGRALAVRRLEMLPVECVVRGYITGSGWSDYQATGSVSGIELPAGLQESERLPEPIFTPSTKADEGHDEAIDFERAAELVGDRALMERVRDTSIALYEAAAEHARSCGVILADTKFEFGLDPDGTLVLGDEVLTPDSSRYWPAGDYAIGRGQPSFDKQYVRDWATASGWDKLPPAPAVPDDVVAGTRARYVEAYERITGEPFQAWLERSGAGS</sequence>
<dbReference type="NCBIfam" id="NF010568">
    <property type="entry name" value="PRK13961.1"/>
    <property type="match status" value="1"/>
</dbReference>
<dbReference type="Pfam" id="PF01259">
    <property type="entry name" value="SAICAR_synt"/>
    <property type="match status" value="1"/>
</dbReference>
<dbReference type="SUPFAM" id="SSF56104">
    <property type="entry name" value="SAICAR synthase-like"/>
    <property type="match status" value="1"/>
</dbReference>
<organism evidence="9">
    <name type="scientific">freshwater metagenome</name>
    <dbReference type="NCBI Taxonomy" id="449393"/>
    <lineage>
        <taxon>unclassified sequences</taxon>
        <taxon>metagenomes</taxon>
        <taxon>ecological metagenomes</taxon>
    </lineage>
</organism>
<dbReference type="PANTHER" id="PTHR43700">
    <property type="entry name" value="PHOSPHORIBOSYLAMINOIMIDAZOLE-SUCCINOCARBOXAMIDE SYNTHASE"/>
    <property type="match status" value="1"/>
</dbReference>
<comment type="similarity">
    <text evidence="2">Belongs to the SAICAR synthetase family.</text>
</comment>
<evidence type="ECO:0000256" key="7">
    <source>
        <dbReference type="ARBA" id="ARBA00022840"/>
    </source>
</evidence>
<dbReference type="FunFam" id="3.30.470.20:FF:000015">
    <property type="entry name" value="Phosphoribosylaminoimidazole-succinocarboxamide synthase"/>
    <property type="match status" value="1"/>
</dbReference>
<dbReference type="EMBL" id="CAFBMX010000001">
    <property type="protein sequence ID" value="CAB4912766.1"/>
    <property type="molecule type" value="Genomic_DNA"/>
</dbReference>
<keyword evidence="7" id="KW-0067">ATP-binding</keyword>
<evidence type="ECO:0000256" key="1">
    <source>
        <dbReference type="ARBA" id="ARBA00004672"/>
    </source>
</evidence>
<dbReference type="CDD" id="cd01414">
    <property type="entry name" value="SAICAR_synt_Sc"/>
    <property type="match status" value="1"/>
</dbReference>
<dbReference type="GO" id="GO:0005737">
    <property type="term" value="C:cytoplasm"/>
    <property type="evidence" value="ECO:0007669"/>
    <property type="project" value="TreeGrafter"/>
</dbReference>
<dbReference type="PANTHER" id="PTHR43700:SF1">
    <property type="entry name" value="PHOSPHORIBOSYLAMINOIMIDAZOLE-SUCCINOCARBOXAMIDE SYNTHASE"/>
    <property type="match status" value="1"/>
</dbReference>
<dbReference type="GO" id="GO:0004639">
    <property type="term" value="F:phosphoribosylaminoimidazolesuccinocarboxamide synthase activity"/>
    <property type="evidence" value="ECO:0007669"/>
    <property type="project" value="UniProtKB-EC"/>
</dbReference>
<accession>A0A6J7H1D9</accession>
<evidence type="ECO:0000313" key="9">
    <source>
        <dbReference type="EMBL" id="CAB4912766.1"/>
    </source>
</evidence>
<evidence type="ECO:0000256" key="3">
    <source>
        <dbReference type="ARBA" id="ARBA00012217"/>
    </source>
</evidence>
<dbReference type="InterPro" id="IPR018236">
    <property type="entry name" value="SAICAR_synthetase_CS"/>
</dbReference>
<evidence type="ECO:0000259" key="8">
    <source>
        <dbReference type="Pfam" id="PF01259"/>
    </source>
</evidence>
<feature type="domain" description="SAICAR synthetase/ADE2 N-terminal" evidence="8">
    <location>
        <begin position="2"/>
        <end position="235"/>
    </location>
</feature>
<dbReference type="AlphaFoldDB" id="A0A6J7H1D9"/>